<evidence type="ECO:0000256" key="1">
    <source>
        <dbReference type="SAM" id="SignalP"/>
    </source>
</evidence>
<dbReference type="Proteomes" id="UP001498398">
    <property type="component" value="Unassembled WGS sequence"/>
</dbReference>
<dbReference type="InterPro" id="IPR012341">
    <property type="entry name" value="6hp_glycosidase-like_sf"/>
</dbReference>
<organism evidence="2 3">
    <name type="scientific">Marasmiellus scandens</name>
    <dbReference type="NCBI Taxonomy" id="2682957"/>
    <lineage>
        <taxon>Eukaryota</taxon>
        <taxon>Fungi</taxon>
        <taxon>Dikarya</taxon>
        <taxon>Basidiomycota</taxon>
        <taxon>Agaricomycotina</taxon>
        <taxon>Agaricomycetes</taxon>
        <taxon>Agaricomycetidae</taxon>
        <taxon>Agaricales</taxon>
        <taxon>Marasmiineae</taxon>
        <taxon>Omphalotaceae</taxon>
        <taxon>Marasmiellus</taxon>
    </lineage>
</organism>
<dbReference type="EMBL" id="JBANRG010000025">
    <property type="protein sequence ID" value="KAK7454033.1"/>
    <property type="molecule type" value="Genomic_DNA"/>
</dbReference>
<feature type="chain" id="PRO_5046381519" description="Six-hairpin glycosidase-like protein" evidence="1">
    <location>
        <begin position="24"/>
        <end position="725"/>
    </location>
</feature>
<evidence type="ECO:0008006" key="4">
    <source>
        <dbReference type="Google" id="ProtNLM"/>
    </source>
</evidence>
<feature type="signal peptide" evidence="1">
    <location>
        <begin position="1"/>
        <end position="23"/>
    </location>
</feature>
<protein>
    <recommendedName>
        <fullName evidence="4">Six-hairpin glycosidase-like protein</fullName>
    </recommendedName>
</protein>
<gene>
    <name evidence="2" type="ORF">VKT23_011544</name>
</gene>
<sequence length="725" mass="80959">MYWHGIPFASLIILFSFLQPITCAIDRHSVVSRYNPTRNASSPTTPMQVGNGFFAFGADVTGLQTFQPFAIMSSWGWKNDTLPAGKTLKDIANYHGISWLNHGRPVEYDFGSNDPALEQWLTANPNRVNLGRIGLLFRDQEGNVLNVSEADLSETNQGLDLWTGKMSSSFVFDGEQINVNVTSGQETDTVGVSVKSTLLANGRLGIFLDFPWNDGSSKFSAPFVGSFDFPSNHTTTLSTSLDGGVQAQITHELVESTFLTSLGGDSFNITRDSPSLHRYTILPSSPTSDTFSFSATFTTLDRAPATIPSPAEVEESSTSAWEEYWTNSGFVDVFTNSTHARADELQRRIILSRYLMRVNEAGDSPPQESGLVNDGWYGKFHMEMFFWHSCHWALWNNWDILSRSSSIYSRFLPSSLARAQVQQGWSSGARWPKMTDPSGRSSPGEINNLLIWQQPHPLVFAMYELRSASTDEEKTAVLEKWEDVVRETANWMSAFAWWNESTSVYDLGPPMYVVSEDTNPNITQNPAFELAYWKLGLGFAETWMRELGKEIPSNWTDVKNSLAQLPLEQTDNGTFYKVYEGLETDFWTDPDFINDHPALVGLYGWLPQTEDVNLTIAKATAEKVWTSWNISNCWGWDFPMLAMSAARNGETEQAIEWLLHPLFEFDDVGMPIGGVRVPTPYFPGSGALLYGVAMMAEGWDESEGNAPGFPKDGWNVVVESMGKAL</sequence>
<dbReference type="SUPFAM" id="SSF48208">
    <property type="entry name" value="Six-hairpin glycosidases"/>
    <property type="match status" value="1"/>
</dbReference>
<evidence type="ECO:0000313" key="3">
    <source>
        <dbReference type="Proteomes" id="UP001498398"/>
    </source>
</evidence>
<accession>A0ABR1JCM0</accession>
<name>A0ABR1JCM0_9AGAR</name>
<dbReference type="InterPro" id="IPR008928">
    <property type="entry name" value="6-hairpin_glycosidase_sf"/>
</dbReference>
<reference evidence="2 3" key="1">
    <citation type="submission" date="2024-01" db="EMBL/GenBank/DDBJ databases">
        <title>A draft genome for the cacao thread blight pathogen Marasmiellus scandens.</title>
        <authorList>
            <person name="Baruah I.K."/>
            <person name="Leung J."/>
            <person name="Bukari Y."/>
            <person name="Amoako-Attah I."/>
            <person name="Meinhardt L.W."/>
            <person name="Bailey B.A."/>
            <person name="Cohen S.P."/>
        </authorList>
    </citation>
    <scope>NUCLEOTIDE SEQUENCE [LARGE SCALE GENOMIC DNA]</scope>
    <source>
        <strain evidence="2 3">GH-19</strain>
    </source>
</reference>
<dbReference type="Gene3D" id="1.50.10.10">
    <property type="match status" value="1"/>
</dbReference>
<proteinExistence type="predicted"/>
<keyword evidence="1" id="KW-0732">Signal</keyword>
<evidence type="ECO:0000313" key="2">
    <source>
        <dbReference type="EMBL" id="KAK7454033.1"/>
    </source>
</evidence>
<comment type="caution">
    <text evidence="2">The sequence shown here is derived from an EMBL/GenBank/DDBJ whole genome shotgun (WGS) entry which is preliminary data.</text>
</comment>
<keyword evidence="3" id="KW-1185">Reference proteome</keyword>